<keyword evidence="1" id="KW-0472">Membrane</keyword>
<dbReference type="AlphaFoldDB" id="A0A067TUF5"/>
<organism evidence="2 3">
    <name type="scientific">Galerina marginata (strain CBS 339.88)</name>
    <dbReference type="NCBI Taxonomy" id="685588"/>
    <lineage>
        <taxon>Eukaryota</taxon>
        <taxon>Fungi</taxon>
        <taxon>Dikarya</taxon>
        <taxon>Basidiomycota</taxon>
        <taxon>Agaricomycotina</taxon>
        <taxon>Agaricomycetes</taxon>
        <taxon>Agaricomycetidae</taxon>
        <taxon>Agaricales</taxon>
        <taxon>Agaricineae</taxon>
        <taxon>Strophariaceae</taxon>
        <taxon>Galerina</taxon>
    </lineage>
</organism>
<reference evidence="3" key="1">
    <citation type="journal article" date="2014" name="Proc. Natl. Acad. Sci. U.S.A.">
        <title>Extensive sampling of basidiomycete genomes demonstrates inadequacy of the white-rot/brown-rot paradigm for wood decay fungi.</title>
        <authorList>
            <person name="Riley R."/>
            <person name="Salamov A.A."/>
            <person name="Brown D.W."/>
            <person name="Nagy L.G."/>
            <person name="Floudas D."/>
            <person name="Held B.W."/>
            <person name="Levasseur A."/>
            <person name="Lombard V."/>
            <person name="Morin E."/>
            <person name="Otillar R."/>
            <person name="Lindquist E.A."/>
            <person name="Sun H."/>
            <person name="LaButti K.M."/>
            <person name="Schmutz J."/>
            <person name="Jabbour D."/>
            <person name="Luo H."/>
            <person name="Baker S.E."/>
            <person name="Pisabarro A.G."/>
            <person name="Walton J.D."/>
            <person name="Blanchette R.A."/>
            <person name="Henrissat B."/>
            <person name="Martin F."/>
            <person name="Cullen D."/>
            <person name="Hibbett D.S."/>
            <person name="Grigoriev I.V."/>
        </authorList>
    </citation>
    <scope>NUCLEOTIDE SEQUENCE [LARGE SCALE GENOMIC DNA]</scope>
    <source>
        <strain evidence="3">CBS 339.88</strain>
    </source>
</reference>
<dbReference type="Proteomes" id="UP000027222">
    <property type="component" value="Unassembled WGS sequence"/>
</dbReference>
<keyword evidence="1" id="KW-0812">Transmembrane</keyword>
<evidence type="ECO:0000313" key="3">
    <source>
        <dbReference type="Proteomes" id="UP000027222"/>
    </source>
</evidence>
<sequence>MQLREIFQAKNPYAVRLLPGFEDSAAPRTGTCRVTLFLTKLTRHFVRRWRKFSETSMMLILFIVISRGVTFVERQEVMYSWWIWRGVDVLMTHL</sequence>
<gene>
    <name evidence="2" type="ORF">GALMADRAFT_1325619</name>
</gene>
<dbReference type="EMBL" id="KL142367">
    <property type="protein sequence ID" value="KDR85937.1"/>
    <property type="molecule type" value="Genomic_DNA"/>
</dbReference>
<proteinExistence type="predicted"/>
<name>A0A067TUF5_GALM3</name>
<dbReference type="HOGENOM" id="CLU_2391890_0_0_1"/>
<feature type="transmembrane region" description="Helical" evidence="1">
    <location>
        <begin position="52"/>
        <end position="72"/>
    </location>
</feature>
<accession>A0A067TUF5</accession>
<evidence type="ECO:0000256" key="1">
    <source>
        <dbReference type="SAM" id="Phobius"/>
    </source>
</evidence>
<evidence type="ECO:0000313" key="2">
    <source>
        <dbReference type="EMBL" id="KDR85937.1"/>
    </source>
</evidence>
<keyword evidence="1" id="KW-1133">Transmembrane helix</keyword>
<keyword evidence="3" id="KW-1185">Reference proteome</keyword>
<protein>
    <submittedName>
        <fullName evidence="2">Uncharacterized protein</fullName>
    </submittedName>
</protein>
<feature type="non-terminal residue" evidence="2">
    <location>
        <position position="94"/>
    </location>
</feature>